<evidence type="ECO:0000256" key="4">
    <source>
        <dbReference type="ARBA" id="ARBA00022475"/>
    </source>
</evidence>
<dbReference type="RefSeq" id="WP_317561639.1">
    <property type="nucleotide sequence ID" value="NZ_JAWLIP010000006.1"/>
</dbReference>
<sequence>MTGPSQNQDARPLLEVENLVTRFDLRSGLFGRVTGRVHAVENVSFSIARGETLALVGESGCGKSTIARTVMHLDRPVSGSIRFEGEETVGVSSQKLQSFRRHVQMVFQDPFASLNPRMTIARALIDPMLVQGAGGSRADMRRKAAELLKRVELNETHLDRYPHAFSGGQRQRICIARALALDPKLLIADEAVASLDVTIQAQVINLLMDLQAELGISLLFISHDMAVVERVAHRVAVMYLGEIVEIGDRRSVFGNPQHPYTRKLLGSVPVADPRRRPERRTLMVDEIPSAVRPPDYTPVQRPMHRVSDTHFVRAESHAA</sequence>
<dbReference type="InterPro" id="IPR017871">
    <property type="entry name" value="ABC_transporter-like_CS"/>
</dbReference>
<keyword evidence="10" id="KW-1278">Translocase</keyword>
<evidence type="ECO:0000256" key="5">
    <source>
        <dbReference type="ARBA" id="ARBA00022519"/>
    </source>
</evidence>
<dbReference type="SMART" id="SM00382">
    <property type="entry name" value="AAA"/>
    <property type="match status" value="1"/>
</dbReference>
<reference evidence="18 19" key="1">
    <citation type="submission" date="2023-10" db="EMBL/GenBank/DDBJ databases">
        <authorList>
            <person name="Venkata Ramana C."/>
            <person name="Sasikala C."/>
            <person name="Dhurka M."/>
        </authorList>
    </citation>
    <scope>NUCLEOTIDE SEQUENCE [LARGE SCALE GENOMIC DNA]</scope>
    <source>
        <strain evidence="18 19">KCTC 32151</strain>
    </source>
</reference>
<evidence type="ECO:0000256" key="15">
    <source>
        <dbReference type="ARBA" id="ARBA00041187"/>
    </source>
</evidence>
<dbReference type="EC" id="7.4.2.10" evidence="14"/>
<dbReference type="InterPro" id="IPR013563">
    <property type="entry name" value="Oligopep_ABC_C"/>
</dbReference>
<comment type="caution">
    <text evidence="18">The sequence shown here is derived from an EMBL/GenBank/DDBJ whole genome shotgun (WGS) entry which is preliminary data.</text>
</comment>
<protein>
    <recommendedName>
        <fullName evidence="15">Glutathione import ATP-binding protein GsiA</fullName>
        <ecNumber evidence="14">7.4.2.10</ecNumber>
    </recommendedName>
</protein>
<name>A0ABU4AM90_9HYPH</name>
<comment type="similarity">
    <text evidence="13">Belongs to the ABC transporter superfamily. Glutathione importer (TC 3.A.1.5.11) family.</text>
</comment>
<dbReference type="Pfam" id="PF00005">
    <property type="entry name" value="ABC_tran"/>
    <property type="match status" value="1"/>
</dbReference>
<proteinExistence type="inferred from homology"/>
<accession>A0ABU4AM90</accession>
<evidence type="ECO:0000313" key="18">
    <source>
        <dbReference type="EMBL" id="MDV6227350.1"/>
    </source>
</evidence>
<dbReference type="Proteomes" id="UP001185659">
    <property type="component" value="Unassembled WGS sequence"/>
</dbReference>
<keyword evidence="9 18" id="KW-0067">ATP-binding</keyword>
<comment type="catalytic activity">
    <reaction evidence="16">
        <text>glutathione(out) + ATP + H2O = glutathione(in) + ADP + phosphate + H(+)</text>
        <dbReference type="Rhea" id="RHEA:29791"/>
        <dbReference type="ChEBI" id="CHEBI:15377"/>
        <dbReference type="ChEBI" id="CHEBI:15378"/>
        <dbReference type="ChEBI" id="CHEBI:30616"/>
        <dbReference type="ChEBI" id="CHEBI:43474"/>
        <dbReference type="ChEBI" id="CHEBI:57925"/>
        <dbReference type="ChEBI" id="CHEBI:456216"/>
        <dbReference type="EC" id="7.4.2.10"/>
    </reaction>
</comment>
<dbReference type="EMBL" id="JAWLIP010000006">
    <property type="protein sequence ID" value="MDV6227350.1"/>
    <property type="molecule type" value="Genomic_DNA"/>
</dbReference>
<dbReference type="Gene3D" id="3.40.50.300">
    <property type="entry name" value="P-loop containing nucleotide triphosphate hydrolases"/>
    <property type="match status" value="1"/>
</dbReference>
<evidence type="ECO:0000256" key="11">
    <source>
        <dbReference type="ARBA" id="ARBA00023136"/>
    </source>
</evidence>
<evidence type="ECO:0000256" key="6">
    <source>
        <dbReference type="ARBA" id="ARBA00022737"/>
    </source>
</evidence>
<evidence type="ECO:0000256" key="16">
    <source>
        <dbReference type="ARBA" id="ARBA00047640"/>
    </source>
</evidence>
<feature type="domain" description="ABC transporter" evidence="17">
    <location>
        <begin position="14"/>
        <end position="265"/>
    </location>
</feature>
<evidence type="ECO:0000256" key="14">
    <source>
        <dbReference type="ARBA" id="ARBA00039050"/>
    </source>
</evidence>
<dbReference type="InterPro" id="IPR027417">
    <property type="entry name" value="P-loop_NTPase"/>
</dbReference>
<dbReference type="InterPro" id="IPR003593">
    <property type="entry name" value="AAA+_ATPase"/>
</dbReference>
<keyword evidence="7" id="KW-0547">Nucleotide-binding</keyword>
<evidence type="ECO:0000256" key="8">
    <source>
        <dbReference type="ARBA" id="ARBA00022801"/>
    </source>
</evidence>
<evidence type="ECO:0000259" key="17">
    <source>
        <dbReference type="PROSITE" id="PS50893"/>
    </source>
</evidence>
<evidence type="ECO:0000256" key="9">
    <source>
        <dbReference type="ARBA" id="ARBA00022840"/>
    </source>
</evidence>
<gene>
    <name evidence="18" type="ORF">R2G56_13715</name>
</gene>
<dbReference type="CDD" id="cd03257">
    <property type="entry name" value="ABC_NikE_OppD_transporters"/>
    <property type="match status" value="1"/>
</dbReference>
<dbReference type="GO" id="GO:0005524">
    <property type="term" value="F:ATP binding"/>
    <property type="evidence" value="ECO:0007669"/>
    <property type="project" value="UniProtKB-KW"/>
</dbReference>
<keyword evidence="3" id="KW-0813">Transport</keyword>
<evidence type="ECO:0000256" key="2">
    <source>
        <dbReference type="ARBA" id="ARBA00011469"/>
    </source>
</evidence>
<keyword evidence="8" id="KW-0378">Hydrolase</keyword>
<keyword evidence="4" id="KW-1003">Cell membrane</keyword>
<dbReference type="SUPFAM" id="SSF52540">
    <property type="entry name" value="P-loop containing nucleoside triphosphate hydrolases"/>
    <property type="match status" value="1"/>
</dbReference>
<organism evidence="18 19">
    <name type="scientific">Nitratireductor aquimarinus</name>
    <dbReference type="NCBI Taxonomy" id="889300"/>
    <lineage>
        <taxon>Bacteria</taxon>
        <taxon>Pseudomonadati</taxon>
        <taxon>Pseudomonadota</taxon>
        <taxon>Alphaproteobacteria</taxon>
        <taxon>Hyphomicrobiales</taxon>
        <taxon>Phyllobacteriaceae</taxon>
        <taxon>Nitratireductor</taxon>
    </lineage>
</organism>
<dbReference type="PANTHER" id="PTHR43776:SF15">
    <property type="entry name" value="GLUTATHIONE IMPORT ATP-BINDING PROTEIN GSIA"/>
    <property type="match status" value="1"/>
</dbReference>
<dbReference type="Pfam" id="PF08352">
    <property type="entry name" value="oligo_HPY"/>
    <property type="match status" value="1"/>
</dbReference>
<keyword evidence="11" id="KW-0472">Membrane</keyword>
<comment type="subunit">
    <text evidence="2">The complex is composed of two ATP-binding proteins (GsiA), two transmembrane proteins (GsiC and GsiD) and a solute-binding protein (GsiB).</text>
</comment>
<evidence type="ECO:0000256" key="7">
    <source>
        <dbReference type="ARBA" id="ARBA00022741"/>
    </source>
</evidence>
<keyword evidence="5" id="KW-0997">Cell inner membrane</keyword>
<comment type="subcellular location">
    <subcellularLocation>
        <location evidence="1">Cell inner membrane</location>
        <topology evidence="1">Peripheral membrane protein</topology>
    </subcellularLocation>
</comment>
<evidence type="ECO:0000256" key="13">
    <source>
        <dbReference type="ARBA" id="ARBA00038416"/>
    </source>
</evidence>
<dbReference type="PROSITE" id="PS50893">
    <property type="entry name" value="ABC_TRANSPORTER_2"/>
    <property type="match status" value="1"/>
</dbReference>
<keyword evidence="6" id="KW-0677">Repeat</keyword>
<dbReference type="InterPro" id="IPR050319">
    <property type="entry name" value="ABC_transp_ATP-bind"/>
</dbReference>
<comment type="function">
    <text evidence="12">Part of the ABC transporter complex GsiABCD involved in glutathione import. Responsible for energy coupling to the transport system.</text>
</comment>
<evidence type="ECO:0000256" key="12">
    <source>
        <dbReference type="ARBA" id="ARBA00037530"/>
    </source>
</evidence>
<dbReference type="PROSITE" id="PS00211">
    <property type="entry name" value="ABC_TRANSPORTER_1"/>
    <property type="match status" value="1"/>
</dbReference>
<evidence type="ECO:0000256" key="10">
    <source>
        <dbReference type="ARBA" id="ARBA00022967"/>
    </source>
</evidence>
<dbReference type="InterPro" id="IPR003439">
    <property type="entry name" value="ABC_transporter-like_ATP-bd"/>
</dbReference>
<dbReference type="PANTHER" id="PTHR43776">
    <property type="entry name" value="TRANSPORT ATP-BINDING PROTEIN"/>
    <property type="match status" value="1"/>
</dbReference>
<evidence type="ECO:0000256" key="3">
    <source>
        <dbReference type="ARBA" id="ARBA00022448"/>
    </source>
</evidence>
<evidence type="ECO:0000256" key="1">
    <source>
        <dbReference type="ARBA" id="ARBA00004417"/>
    </source>
</evidence>
<evidence type="ECO:0000313" key="19">
    <source>
        <dbReference type="Proteomes" id="UP001185659"/>
    </source>
</evidence>
<keyword evidence="19" id="KW-1185">Reference proteome</keyword>